<dbReference type="AlphaFoldDB" id="A0AAV4G173"/>
<dbReference type="CDD" id="cd00037">
    <property type="entry name" value="CLECT"/>
    <property type="match status" value="1"/>
</dbReference>
<dbReference type="Proteomes" id="UP000762676">
    <property type="component" value="Unassembled WGS sequence"/>
</dbReference>
<gene>
    <name evidence="3" type="ORF">ElyMa_004000700</name>
</gene>
<dbReference type="InterPro" id="IPR050801">
    <property type="entry name" value="Ca-Dep_Lectins_ImmuneDev"/>
</dbReference>
<organism evidence="3 4">
    <name type="scientific">Elysia marginata</name>
    <dbReference type="NCBI Taxonomy" id="1093978"/>
    <lineage>
        <taxon>Eukaryota</taxon>
        <taxon>Metazoa</taxon>
        <taxon>Spiralia</taxon>
        <taxon>Lophotrochozoa</taxon>
        <taxon>Mollusca</taxon>
        <taxon>Gastropoda</taxon>
        <taxon>Heterobranchia</taxon>
        <taxon>Euthyneura</taxon>
        <taxon>Panpulmonata</taxon>
        <taxon>Sacoglossa</taxon>
        <taxon>Placobranchoidea</taxon>
        <taxon>Plakobranchidae</taxon>
        <taxon>Elysia</taxon>
    </lineage>
</organism>
<dbReference type="Pfam" id="PF00059">
    <property type="entry name" value="Lectin_C"/>
    <property type="match status" value="1"/>
</dbReference>
<dbReference type="EMBL" id="BMAT01008139">
    <property type="protein sequence ID" value="GFR78678.1"/>
    <property type="molecule type" value="Genomic_DNA"/>
</dbReference>
<dbReference type="PROSITE" id="PS50041">
    <property type="entry name" value="C_TYPE_LECTIN_2"/>
    <property type="match status" value="1"/>
</dbReference>
<dbReference type="SUPFAM" id="SSF56436">
    <property type="entry name" value="C-type lectin-like"/>
    <property type="match status" value="1"/>
</dbReference>
<feature type="chain" id="PRO_5043461509" evidence="1">
    <location>
        <begin position="18"/>
        <end position="276"/>
    </location>
</feature>
<dbReference type="InterPro" id="IPR001304">
    <property type="entry name" value="C-type_lectin-like"/>
</dbReference>
<evidence type="ECO:0000259" key="2">
    <source>
        <dbReference type="PROSITE" id="PS50041"/>
    </source>
</evidence>
<comment type="caution">
    <text evidence="3">The sequence shown here is derived from an EMBL/GenBank/DDBJ whole genome shotgun (WGS) entry which is preliminary data.</text>
</comment>
<dbReference type="InterPro" id="IPR016187">
    <property type="entry name" value="CTDL_fold"/>
</dbReference>
<dbReference type="Gene3D" id="3.10.100.10">
    <property type="entry name" value="Mannose-Binding Protein A, subunit A"/>
    <property type="match status" value="1"/>
</dbReference>
<keyword evidence="1" id="KW-0732">Signal</keyword>
<dbReference type="PANTHER" id="PTHR22801">
    <property type="entry name" value="LITHOSTATHINE"/>
    <property type="match status" value="1"/>
</dbReference>
<feature type="domain" description="C-type lectin" evidence="2">
    <location>
        <begin position="41"/>
        <end position="152"/>
    </location>
</feature>
<feature type="signal peptide" evidence="1">
    <location>
        <begin position="1"/>
        <end position="17"/>
    </location>
</feature>
<sequence>MDLVLAALFVVAHSVSAAAQSIQSCPQSAVEIAGPELFRVRGSTCYLFMTYDHEKYENTRLKCQQHGGTLAMPKTKTINDFLQLGMAELEQRGPMWIGLRYNVTTGSLVWSDGETVLWDNLDQDFKVRQKVSGEYCIVLYPGDGKWHPHLCSTGPWYSSYMPFICEYSISNEDKVMLGSRQDRDQILSAGDTLSGQGTNGDDYNDDLCPAFNCPDMDCGMSGFKLKHGCQVCECNEDDGNDGDLCPNHNCLTGDCGMSGFTYKLVNGCRLCECNKN</sequence>
<evidence type="ECO:0000313" key="3">
    <source>
        <dbReference type="EMBL" id="GFR78678.1"/>
    </source>
</evidence>
<proteinExistence type="predicted"/>
<evidence type="ECO:0000313" key="4">
    <source>
        <dbReference type="Proteomes" id="UP000762676"/>
    </source>
</evidence>
<evidence type="ECO:0000256" key="1">
    <source>
        <dbReference type="SAM" id="SignalP"/>
    </source>
</evidence>
<accession>A0AAV4G173</accession>
<protein>
    <submittedName>
        <fullName evidence="3">C-type lectin domain family 18 member C</fullName>
    </submittedName>
</protein>
<dbReference type="PANTHER" id="PTHR22801:SF63">
    <property type="entry name" value="C-TYPE LECTIN DOMAIN-CONTAINING PROTEIN"/>
    <property type="match status" value="1"/>
</dbReference>
<keyword evidence="4" id="KW-1185">Reference proteome</keyword>
<dbReference type="InterPro" id="IPR016186">
    <property type="entry name" value="C-type_lectin-like/link_sf"/>
</dbReference>
<reference evidence="3 4" key="1">
    <citation type="journal article" date="2021" name="Elife">
        <title>Chloroplast acquisition without the gene transfer in kleptoplastic sea slugs, Plakobranchus ocellatus.</title>
        <authorList>
            <person name="Maeda T."/>
            <person name="Takahashi S."/>
            <person name="Yoshida T."/>
            <person name="Shimamura S."/>
            <person name="Takaki Y."/>
            <person name="Nagai Y."/>
            <person name="Toyoda A."/>
            <person name="Suzuki Y."/>
            <person name="Arimoto A."/>
            <person name="Ishii H."/>
            <person name="Satoh N."/>
            <person name="Nishiyama T."/>
            <person name="Hasebe M."/>
            <person name="Maruyama T."/>
            <person name="Minagawa J."/>
            <person name="Obokata J."/>
            <person name="Shigenobu S."/>
        </authorList>
    </citation>
    <scope>NUCLEOTIDE SEQUENCE [LARGE SCALE GENOMIC DNA]</scope>
</reference>
<dbReference type="SMART" id="SM00034">
    <property type="entry name" value="CLECT"/>
    <property type="match status" value="1"/>
</dbReference>
<name>A0AAV4G173_9GAST</name>